<evidence type="ECO:0000313" key="3">
    <source>
        <dbReference type="Proteomes" id="UP000504635"/>
    </source>
</evidence>
<dbReference type="GeneID" id="115881806"/>
<evidence type="ECO:0000256" key="1">
    <source>
        <dbReference type="SAM" id="MobiDB-lite"/>
    </source>
</evidence>
<sequence length="487" mass="57036">MVDMGAETDKRCKLCGKEIFSFSSGRDKEMKMWLKCAFPNLENYLANSICKDCSEFMKSIYSTKESFIIKTETQNEDKKHIISLCKRCGTNKPMEELHINKGFLNDIISYIFGNISLNSIAIPTESIVCSECWYLVKILYSFKTFCNSFEMFLEQYQSTVNLPTNIHEEWKKFMQYIQKIDKIGDNRTTFKFLKKKCMFNNSQPVANHGVQEREISSTGKDNISDPDMDTDDVQIVSHEPQSVNVQNIIDLTCDDMFFNTFRSSDSTSNRNEEESIIVEDDEDVYIVDDIESESTELRQEDDNNLLENVYTEEVTHLNTDDNENYVIPSKTSEKKIVQMKERKLNDTRRKDYEAWGCYKCVATNNQKKAMRFHQLSHEEPLNQSGKFACKECPFRTHVKRSFTFHNRFHLTSHMINTCHKTEIYFCMYCCIVRRSRGKIQAHMKQHIISDKEYQCIDCNYTVDQSVLLKHHYEMLDVIKLELSATSV</sequence>
<name>A0A6J2XW92_SITOR</name>
<dbReference type="AlphaFoldDB" id="A0A6J2XW92"/>
<reference evidence="4" key="1">
    <citation type="submission" date="2025-08" db="UniProtKB">
        <authorList>
            <consortium name="RefSeq"/>
        </authorList>
    </citation>
    <scope>IDENTIFICATION</scope>
    <source>
        <tissue evidence="4">Gonads</tissue>
    </source>
</reference>
<feature type="region of interest" description="Disordered" evidence="1">
    <location>
        <begin position="208"/>
        <end position="227"/>
    </location>
</feature>
<feature type="domain" description="C2H2-type" evidence="2">
    <location>
        <begin position="355"/>
        <end position="377"/>
    </location>
</feature>
<dbReference type="RefSeq" id="XP_030755336.1">
    <property type="nucleotide sequence ID" value="XM_030899476.1"/>
</dbReference>
<dbReference type="OrthoDB" id="3561125at2759"/>
<dbReference type="KEGG" id="soy:115881806"/>
<organism evidence="3 4">
    <name type="scientific">Sitophilus oryzae</name>
    <name type="common">Rice weevil</name>
    <name type="synonym">Curculio oryzae</name>
    <dbReference type="NCBI Taxonomy" id="7048"/>
    <lineage>
        <taxon>Eukaryota</taxon>
        <taxon>Metazoa</taxon>
        <taxon>Ecdysozoa</taxon>
        <taxon>Arthropoda</taxon>
        <taxon>Hexapoda</taxon>
        <taxon>Insecta</taxon>
        <taxon>Pterygota</taxon>
        <taxon>Neoptera</taxon>
        <taxon>Endopterygota</taxon>
        <taxon>Coleoptera</taxon>
        <taxon>Polyphaga</taxon>
        <taxon>Cucujiformia</taxon>
        <taxon>Curculionidae</taxon>
        <taxon>Dryophthorinae</taxon>
        <taxon>Sitophilus</taxon>
    </lineage>
</organism>
<feature type="domain" description="C2H2-type" evidence="2">
    <location>
        <begin position="387"/>
        <end position="409"/>
    </location>
</feature>
<accession>A0A6J2XW92</accession>
<keyword evidence="3" id="KW-1185">Reference proteome</keyword>
<dbReference type="SMART" id="SM00355">
    <property type="entry name" value="ZnF_C2H2"/>
    <property type="match status" value="4"/>
</dbReference>
<dbReference type="InterPro" id="IPR013087">
    <property type="entry name" value="Znf_C2H2_type"/>
</dbReference>
<feature type="domain" description="C2H2-type" evidence="2">
    <location>
        <begin position="453"/>
        <end position="473"/>
    </location>
</feature>
<proteinExistence type="predicted"/>
<evidence type="ECO:0000313" key="4">
    <source>
        <dbReference type="RefSeq" id="XP_030755336.1"/>
    </source>
</evidence>
<dbReference type="InParanoid" id="A0A6J2XW92"/>
<protein>
    <submittedName>
        <fullName evidence="4">Uncharacterized protein LOC115881806 isoform X1</fullName>
    </submittedName>
</protein>
<dbReference type="Proteomes" id="UP000504635">
    <property type="component" value="Unplaced"/>
</dbReference>
<feature type="domain" description="C2H2-type" evidence="2">
    <location>
        <begin position="424"/>
        <end position="446"/>
    </location>
</feature>
<evidence type="ECO:0000259" key="2">
    <source>
        <dbReference type="SMART" id="SM00355"/>
    </source>
</evidence>
<gene>
    <name evidence="4" type="primary">LOC115881806</name>
</gene>